<proteinExistence type="predicted"/>
<feature type="transmembrane region" description="Helical" evidence="2">
    <location>
        <begin position="190"/>
        <end position="209"/>
    </location>
</feature>
<feature type="transmembrane region" description="Helical" evidence="2">
    <location>
        <begin position="84"/>
        <end position="108"/>
    </location>
</feature>
<protein>
    <submittedName>
        <fullName evidence="3">Uncharacterized protein</fullName>
    </submittedName>
</protein>
<accession>A0AAD1XGD7</accession>
<keyword evidence="2" id="KW-1133">Transmembrane helix</keyword>
<feature type="transmembrane region" description="Helical" evidence="2">
    <location>
        <begin position="44"/>
        <end position="64"/>
    </location>
</feature>
<organism evidence="3 4">
    <name type="scientific">Euplotes crassus</name>
    <dbReference type="NCBI Taxonomy" id="5936"/>
    <lineage>
        <taxon>Eukaryota</taxon>
        <taxon>Sar</taxon>
        <taxon>Alveolata</taxon>
        <taxon>Ciliophora</taxon>
        <taxon>Intramacronucleata</taxon>
        <taxon>Spirotrichea</taxon>
        <taxon>Hypotrichia</taxon>
        <taxon>Euplotida</taxon>
        <taxon>Euplotidae</taxon>
        <taxon>Moneuplotes</taxon>
    </lineage>
</organism>
<feature type="transmembrane region" description="Helical" evidence="2">
    <location>
        <begin position="129"/>
        <end position="151"/>
    </location>
</feature>
<name>A0AAD1XGD7_EUPCR</name>
<keyword evidence="4" id="KW-1185">Reference proteome</keyword>
<evidence type="ECO:0000313" key="4">
    <source>
        <dbReference type="Proteomes" id="UP001295684"/>
    </source>
</evidence>
<keyword evidence="2" id="KW-0812">Transmembrane</keyword>
<feature type="coiled-coil region" evidence="1">
    <location>
        <begin position="330"/>
        <end position="357"/>
    </location>
</feature>
<dbReference type="EMBL" id="CAMPGE010012210">
    <property type="protein sequence ID" value="CAI2370991.1"/>
    <property type="molecule type" value="Genomic_DNA"/>
</dbReference>
<evidence type="ECO:0000256" key="1">
    <source>
        <dbReference type="SAM" id="Coils"/>
    </source>
</evidence>
<feature type="transmembrane region" description="Helical" evidence="2">
    <location>
        <begin position="271"/>
        <end position="290"/>
    </location>
</feature>
<comment type="caution">
    <text evidence="3">The sequence shown here is derived from an EMBL/GenBank/DDBJ whole genome shotgun (WGS) entry which is preliminary data.</text>
</comment>
<reference evidence="3" key="1">
    <citation type="submission" date="2023-07" db="EMBL/GenBank/DDBJ databases">
        <authorList>
            <consortium name="AG Swart"/>
            <person name="Singh M."/>
            <person name="Singh A."/>
            <person name="Seah K."/>
            <person name="Emmerich C."/>
        </authorList>
    </citation>
    <scope>NUCLEOTIDE SEQUENCE</scope>
    <source>
        <strain evidence="3">DP1</strain>
    </source>
</reference>
<sequence length="406" mass="47870">MENASSIVVFWEAISFTIAVFVVVISILKVVRIYRKGRIDIFDLARYINMILHFSMALVVFVSDASLQENNIPYSLLYWYMFDVNIYCFVLLNFTLWVILLSHIHLYSKLRQGMPYTTILKRLKIIEKIAVSLLILVHLVLFMTIVSICIFDATNGCECLYCQRERPPVLSFICEISNKLQSFLYYSKCAFYSTFFFLTFVLSIVYLYSLRKHLNFYYKQVKNMLVFLSLLSLIYFGLEASQDIVELKIKMSLSERLRPKNDDTLTPNERFWHFCVNSVLQLVFLAYIILSMKLFSFHRYLNNIFRGFGVEADFKEASIFIYRYHRRVARDHLQNRRDAEESTCEDVKNEINRMENMETHLLIGSGSTASEHSENYMSEYQKILKFERENSRVNTNPNNSTRIGNP</sequence>
<keyword evidence="1" id="KW-0175">Coiled coil</keyword>
<evidence type="ECO:0000313" key="3">
    <source>
        <dbReference type="EMBL" id="CAI2370991.1"/>
    </source>
</evidence>
<dbReference type="AlphaFoldDB" id="A0AAD1XGD7"/>
<feature type="transmembrane region" description="Helical" evidence="2">
    <location>
        <begin position="221"/>
        <end position="238"/>
    </location>
</feature>
<feature type="transmembrane region" description="Helical" evidence="2">
    <location>
        <begin position="6"/>
        <end position="32"/>
    </location>
</feature>
<keyword evidence="2" id="KW-0472">Membrane</keyword>
<gene>
    <name evidence="3" type="ORF">ECRASSUSDP1_LOCUS12311</name>
</gene>
<evidence type="ECO:0000256" key="2">
    <source>
        <dbReference type="SAM" id="Phobius"/>
    </source>
</evidence>
<dbReference type="Proteomes" id="UP001295684">
    <property type="component" value="Unassembled WGS sequence"/>
</dbReference>